<gene>
    <name evidence="2" type="ORF">DEHALATV1_0651</name>
</gene>
<dbReference type="Proteomes" id="UP000218257">
    <property type="component" value="Chromosome"/>
</dbReference>
<dbReference type="RefSeq" id="WP_096476640.1">
    <property type="nucleotide sequence ID" value="NZ_AP017649.1"/>
</dbReference>
<feature type="domain" description="Virulence-associated protein E-like" evidence="1">
    <location>
        <begin position="447"/>
        <end position="666"/>
    </location>
</feature>
<protein>
    <submittedName>
        <fullName evidence="2">Virulence-associated E family protein</fullName>
    </submittedName>
</protein>
<evidence type="ECO:0000313" key="3">
    <source>
        <dbReference type="Proteomes" id="UP000218257"/>
    </source>
</evidence>
<proteinExistence type="predicted"/>
<sequence length="779" mass="88194">MLVKISVCNRRTDKKYKNKELEWDYITDRNRNPVRTSETAEEYPKLSKAQRGELKDIGGLVGGWLKEGIRKNGNVTFRTLGLLDADSIPADTDFQRIVRTALDGVTYFLYSTHSHTPETPRYRIVILFDREVSEDEYPAVMRMVAKQIGMDYFDDSTYEANRMMYWASCPSNGEFVFDEQTSEPLNVDKYLGMYADWRDVSQWPTSSRQSEAVKREVAKQEDPLSKHGVVGAFCRAYSVIAAIDKFLPEVYEPSVIEGRYDYILGEGTAGVVVYDDKFTYSHHATDPACGKLLNAFDLVRIHKFGGDDEKKSFAAMTDFAIKDDAVKSQLATERMEQANADFSDADWQKALVLDKQGHVKDTLDNLVLILRHDEALQHIAFNCHRDGIDAKGGLPWEQLKEGWNDSDNAALKVYLSNTYGLYSPTKTKDAVLAVAAEKAYHPIKEYLEELPAWDGTPRVETLFIDYFGAADTTYTRAVSRKSMVAAVARIYHPGTKFDSVPILNGPQGIGKSTFFAKLAGEWFSDSLTLTDMRDKAGPEKLQGYWILELGELAGMRKADVETVKSFISRVDDKYRASYGVSVESHPRQCVIVGSTNAESGFLRDITGNRRFWPIPVSGQSTKKAWQITKDEVAQIWAETLVLYRRGEKLYLEGEDAVLAVAEQADAMETDEREGLVRQYLDTLLPDNWDELDIFERRNFLNGTGVADIGKQGTVQRKLVCNLEIWCECFGKDPSALKKVDSYELGSIMQKLESWEKYTGTRQGTSNFTHYGKQRAYSRK</sequence>
<reference evidence="2 3" key="1">
    <citation type="journal article" date="2017" name="Sci. Rep.">
        <title>Isolation and genomic characterization of a Dehalococcoides strain suggests genomic rearrangement during culture.</title>
        <authorList>
            <person name="Yohda M."/>
            <person name="Ikegami K."/>
            <person name="Aita Y."/>
            <person name="Kitajima M."/>
            <person name="Takechi A."/>
            <person name="Iwamoto M."/>
            <person name="Fukuda T."/>
            <person name="Tamura N."/>
            <person name="Shibasaki J."/>
            <person name="Koike S."/>
            <person name="Komatsu D."/>
            <person name="Miyagi S."/>
            <person name="Nishimura M."/>
            <person name="Uchino Y."/>
            <person name="Shiroma A."/>
            <person name="Shimoji M."/>
            <person name="Tamotsu H."/>
            <person name="Ashimine N."/>
            <person name="Shinzato M."/>
            <person name="Ohki S."/>
            <person name="Nakano K."/>
            <person name="Teruya K."/>
            <person name="Satou K."/>
            <person name="Hirano T."/>
            <person name="Yagi O."/>
        </authorList>
    </citation>
    <scope>NUCLEOTIDE SEQUENCE [LARGE SCALE GENOMIC DNA]</scope>
    <source>
        <strain evidence="2 3">UCH-ATV1</strain>
    </source>
</reference>
<name>A0AB33HV09_9CHLR</name>
<dbReference type="InterPro" id="IPR027417">
    <property type="entry name" value="P-loop_NTPase"/>
</dbReference>
<dbReference type="PANTHER" id="PTHR34985:SF1">
    <property type="entry name" value="SLR0554 PROTEIN"/>
    <property type="match status" value="1"/>
</dbReference>
<dbReference type="PANTHER" id="PTHR34985">
    <property type="entry name" value="SLR0554 PROTEIN"/>
    <property type="match status" value="1"/>
</dbReference>
<dbReference type="InterPro" id="IPR007936">
    <property type="entry name" value="VapE-like_dom"/>
</dbReference>
<evidence type="ECO:0000313" key="2">
    <source>
        <dbReference type="EMBL" id="BAZ97279.1"/>
    </source>
</evidence>
<evidence type="ECO:0000259" key="1">
    <source>
        <dbReference type="Pfam" id="PF05272"/>
    </source>
</evidence>
<accession>A0AB33HV09</accession>
<organism evidence="2 3">
    <name type="scientific">Dehalococcoides mccartyi</name>
    <dbReference type="NCBI Taxonomy" id="61435"/>
    <lineage>
        <taxon>Bacteria</taxon>
        <taxon>Bacillati</taxon>
        <taxon>Chloroflexota</taxon>
        <taxon>Dehalococcoidia</taxon>
        <taxon>Dehalococcoidales</taxon>
        <taxon>Dehalococcoidaceae</taxon>
        <taxon>Dehalococcoides</taxon>
    </lineage>
</organism>
<dbReference type="SUPFAM" id="SSF52540">
    <property type="entry name" value="P-loop containing nucleoside triphosphate hydrolases"/>
    <property type="match status" value="1"/>
</dbReference>
<dbReference type="Pfam" id="PF05272">
    <property type="entry name" value="VapE-like_dom"/>
    <property type="match status" value="1"/>
</dbReference>
<dbReference type="AlphaFoldDB" id="A0AB33HV09"/>
<dbReference type="EMBL" id="AP017649">
    <property type="protein sequence ID" value="BAZ97279.1"/>
    <property type="molecule type" value="Genomic_DNA"/>
</dbReference>